<organism evidence="2 3">
    <name type="scientific">Rangifer tarandus platyrhynchus</name>
    <name type="common">Svalbard reindeer</name>
    <dbReference type="NCBI Taxonomy" id="3082113"/>
    <lineage>
        <taxon>Eukaryota</taxon>
        <taxon>Metazoa</taxon>
        <taxon>Chordata</taxon>
        <taxon>Craniata</taxon>
        <taxon>Vertebrata</taxon>
        <taxon>Euteleostomi</taxon>
        <taxon>Mammalia</taxon>
        <taxon>Eutheria</taxon>
        <taxon>Laurasiatheria</taxon>
        <taxon>Artiodactyla</taxon>
        <taxon>Ruminantia</taxon>
        <taxon>Pecora</taxon>
        <taxon>Cervidae</taxon>
        <taxon>Odocoileinae</taxon>
        <taxon>Rangifer</taxon>
    </lineage>
</organism>
<evidence type="ECO:0000256" key="1">
    <source>
        <dbReference type="SAM" id="MobiDB-lite"/>
    </source>
</evidence>
<sequence length="192" mass="21395">MEVLREPQFKLLPAGHTWVPQLREKEVWPPQPLTQSSSAFTPEGTDRHTQLPRGKRSSREVEDLPEVTQSGAEGASAAVTTSACRWQQTGRVALPLQRRRKRDVASVTARIQVTARDGNTQLTLKKWAEASGLGTGPPLRLLAMRKSRCFGSTGRNHQEAASQRKLLPQRKMFKKVIIPCISAILRGMAFTF</sequence>
<evidence type="ECO:0000313" key="2">
    <source>
        <dbReference type="EMBL" id="CAI9165492.1"/>
    </source>
</evidence>
<gene>
    <name evidence="2" type="ORF">MRATA1EN1_LOCUS14454</name>
</gene>
<protein>
    <submittedName>
        <fullName evidence="2">Uncharacterized protein</fullName>
    </submittedName>
</protein>
<keyword evidence="3" id="KW-1185">Reference proteome</keyword>
<dbReference type="Proteomes" id="UP001176941">
    <property type="component" value="Chromosome 24"/>
</dbReference>
<proteinExistence type="predicted"/>
<dbReference type="EMBL" id="OX459960">
    <property type="protein sequence ID" value="CAI9165492.1"/>
    <property type="molecule type" value="Genomic_DNA"/>
</dbReference>
<feature type="region of interest" description="Disordered" evidence="1">
    <location>
        <begin position="28"/>
        <end position="81"/>
    </location>
</feature>
<name>A0ABN8YY61_RANTA</name>
<accession>A0ABN8YY61</accession>
<evidence type="ECO:0000313" key="3">
    <source>
        <dbReference type="Proteomes" id="UP001176941"/>
    </source>
</evidence>
<reference evidence="2" key="1">
    <citation type="submission" date="2023-04" db="EMBL/GenBank/DDBJ databases">
        <authorList>
            <consortium name="ELIXIR-Norway"/>
        </authorList>
    </citation>
    <scope>NUCLEOTIDE SEQUENCE [LARGE SCALE GENOMIC DNA]</scope>
</reference>